<evidence type="ECO:0000313" key="3">
    <source>
        <dbReference type="Proteomes" id="UP001165121"/>
    </source>
</evidence>
<proteinExistence type="predicted"/>
<dbReference type="Proteomes" id="UP001165121">
    <property type="component" value="Unassembled WGS sequence"/>
</dbReference>
<keyword evidence="3" id="KW-1185">Reference proteome</keyword>
<evidence type="ECO:0000256" key="1">
    <source>
        <dbReference type="SAM" id="MobiDB-lite"/>
    </source>
</evidence>
<protein>
    <submittedName>
        <fullName evidence="2">Unnamed protein product</fullName>
    </submittedName>
</protein>
<evidence type="ECO:0000313" key="2">
    <source>
        <dbReference type="EMBL" id="GMF58826.1"/>
    </source>
</evidence>
<gene>
    <name evidence="2" type="ORF">Pfra01_002536000</name>
</gene>
<organism evidence="2 3">
    <name type="scientific">Phytophthora fragariaefolia</name>
    <dbReference type="NCBI Taxonomy" id="1490495"/>
    <lineage>
        <taxon>Eukaryota</taxon>
        <taxon>Sar</taxon>
        <taxon>Stramenopiles</taxon>
        <taxon>Oomycota</taxon>
        <taxon>Peronosporomycetes</taxon>
        <taxon>Peronosporales</taxon>
        <taxon>Peronosporaceae</taxon>
        <taxon>Phytophthora</taxon>
    </lineage>
</organism>
<sequence length="69" mass="7234">MPLLVKCQLAPVWTTPGPIDKRQRGLEGGGGASELVAVEQYDAVEQEEAAAQEDAVEQEVAAAQKDAVA</sequence>
<dbReference type="EMBL" id="BSXT01004748">
    <property type="protein sequence ID" value="GMF58826.1"/>
    <property type="molecule type" value="Genomic_DNA"/>
</dbReference>
<name>A0A9W6YBZ2_9STRA</name>
<comment type="caution">
    <text evidence="2">The sequence shown here is derived from an EMBL/GenBank/DDBJ whole genome shotgun (WGS) entry which is preliminary data.</text>
</comment>
<accession>A0A9W6YBZ2</accession>
<reference evidence="2" key="1">
    <citation type="submission" date="2023-04" db="EMBL/GenBank/DDBJ databases">
        <title>Phytophthora fragariaefolia NBRC 109709.</title>
        <authorList>
            <person name="Ichikawa N."/>
            <person name="Sato H."/>
            <person name="Tonouchi N."/>
        </authorList>
    </citation>
    <scope>NUCLEOTIDE SEQUENCE</scope>
    <source>
        <strain evidence="2">NBRC 109709</strain>
    </source>
</reference>
<feature type="compositionally biased region" description="Low complexity" evidence="1">
    <location>
        <begin position="58"/>
        <end position="69"/>
    </location>
</feature>
<dbReference type="AlphaFoldDB" id="A0A9W6YBZ2"/>
<feature type="region of interest" description="Disordered" evidence="1">
    <location>
        <begin position="47"/>
        <end position="69"/>
    </location>
</feature>
<feature type="compositionally biased region" description="Acidic residues" evidence="1">
    <location>
        <begin position="47"/>
        <end position="57"/>
    </location>
</feature>